<evidence type="ECO:0000313" key="2">
    <source>
        <dbReference type="Proteomes" id="UP000784294"/>
    </source>
</evidence>
<dbReference type="Proteomes" id="UP000784294">
    <property type="component" value="Unassembled WGS sequence"/>
</dbReference>
<name>A0A3S5CS37_9PLAT</name>
<dbReference type="EMBL" id="CAAALY010282454">
    <property type="protein sequence ID" value="VEL43540.1"/>
    <property type="molecule type" value="Genomic_DNA"/>
</dbReference>
<organism evidence="1 2">
    <name type="scientific">Protopolystoma xenopodis</name>
    <dbReference type="NCBI Taxonomy" id="117903"/>
    <lineage>
        <taxon>Eukaryota</taxon>
        <taxon>Metazoa</taxon>
        <taxon>Spiralia</taxon>
        <taxon>Lophotrochozoa</taxon>
        <taxon>Platyhelminthes</taxon>
        <taxon>Monogenea</taxon>
        <taxon>Polyopisthocotylea</taxon>
        <taxon>Polystomatidea</taxon>
        <taxon>Polystomatidae</taxon>
        <taxon>Protopolystoma</taxon>
    </lineage>
</organism>
<dbReference type="AlphaFoldDB" id="A0A3S5CS37"/>
<proteinExistence type="predicted"/>
<keyword evidence="2" id="KW-1185">Reference proteome</keyword>
<comment type="caution">
    <text evidence="1">The sequence shown here is derived from an EMBL/GenBank/DDBJ whole genome shotgun (WGS) entry which is preliminary data.</text>
</comment>
<protein>
    <submittedName>
        <fullName evidence="1">Uncharacterized protein</fullName>
    </submittedName>
</protein>
<reference evidence="1" key="1">
    <citation type="submission" date="2018-11" db="EMBL/GenBank/DDBJ databases">
        <authorList>
            <consortium name="Pathogen Informatics"/>
        </authorList>
    </citation>
    <scope>NUCLEOTIDE SEQUENCE</scope>
</reference>
<gene>
    <name evidence="1" type="ORF">PXEA_LOCUS36980</name>
</gene>
<accession>A0A3S5CS37</accession>
<evidence type="ECO:0000313" key="1">
    <source>
        <dbReference type="EMBL" id="VEL43540.1"/>
    </source>
</evidence>
<sequence>MMALCQDRVLANTAKLQSDQRDYASRQAATLEADRVRRRSEDRFVAAEQRAQAKGKQPEQSQRCQRARAEYDAFASFGCGNLS</sequence>